<organism evidence="1">
    <name type="scientific">uncultured bacterium</name>
    <name type="common">gcode 4</name>
    <dbReference type="NCBI Taxonomy" id="1234023"/>
    <lineage>
        <taxon>Bacteria</taxon>
        <taxon>environmental samples</taxon>
    </lineage>
</organism>
<accession>K1XWH7</accession>
<protein>
    <submittedName>
        <fullName evidence="1">Uncharacterized protein</fullName>
    </submittedName>
</protein>
<evidence type="ECO:0000313" key="1">
    <source>
        <dbReference type="EMBL" id="EKD29296.1"/>
    </source>
</evidence>
<proteinExistence type="predicted"/>
<comment type="caution">
    <text evidence="1">The sequence shown here is derived from an EMBL/GenBank/DDBJ whole genome shotgun (WGS) entry which is preliminary data.</text>
</comment>
<name>K1XWH7_9BACT</name>
<dbReference type="AlphaFoldDB" id="K1XWH7"/>
<gene>
    <name evidence="1" type="ORF">ACD_78C00452G0001</name>
</gene>
<sequence>MMASFPPTTLRKGVYLASLIPATEATANPPLSNSRELISLVTGSRLILSPAKKVVWSINTSSVFWVTTFGVILYPSDSPRSLSASVYVKYFELFEVAKSDGNLEVSLVLVSSWRPKGLSIVNFPPMDFTGFWLFPYEANPTETAPSPKLNFLASSAHSV</sequence>
<reference evidence="1" key="1">
    <citation type="journal article" date="2012" name="Science">
        <title>Fermentation, hydrogen, and sulfur metabolism in multiple uncultivated bacterial phyla.</title>
        <authorList>
            <person name="Wrighton K.C."/>
            <person name="Thomas B.C."/>
            <person name="Sharon I."/>
            <person name="Miller C.S."/>
            <person name="Castelle C.J."/>
            <person name="VerBerkmoes N.C."/>
            <person name="Wilkins M.J."/>
            <person name="Hettich R.L."/>
            <person name="Lipton M.S."/>
            <person name="Williams K.H."/>
            <person name="Long P.E."/>
            <person name="Banfield J.F."/>
        </authorList>
    </citation>
    <scope>NUCLEOTIDE SEQUENCE [LARGE SCALE GENOMIC DNA]</scope>
</reference>
<dbReference type="EMBL" id="AMFJ01034452">
    <property type="protein sequence ID" value="EKD29296.1"/>
    <property type="molecule type" value="Genomic_DNA"/>
</dbReference>